<comment type="subcellular location">
    <subcellularLocation>
        <location evidence="6">Cell membrane</location>
        <topology evidence="6">Multi-pass membrane protein</topology>
    </subcellularLocation>
    <subcellularLocation>
        <location evidence="1">Membrane</location>
        <topology evidence="1">Multi-pass membrane protein</topology>
    </subcellularLocation>
</comment>
<sequence length="497" mass="55504">MTDSPSPSPSFSAYDSPAELPHPNVLGSHSYPPGISPTVSRHWRDVFWLLIFMAHLTVVGFALGVFGLNRFKKKDRLNIDKYTMGFLENKDGLTEDYWPVYSIAAGVGAALGWTWLLLLGSRANQMMKFAVHLLTTYLAVVSVLCFWIKQFFWGVAFAIGAALQFLYVISIIDRLPFTMLVLQGAAKMVQNLPEVTRVASMFMLVMLLWLALWSFGAGGVVALSIGDGGRWWLLVVLSISLFWTGAVLCNVVHVIVSGMVFLVLIHGGREAASMPHKPLMNSLRYSMTTSFGSICYGSLFTAAIRTLRWKIRGLRSKIGKNECLLCCVDFLFHLVEFLVRWFNKYAYVQIAVYGKNFNHSAKDAWELFQSTGVESLIAYDCSGAVLLMGALLGGLIAGTCAAIWTWIKHPERVVMVGSTAMLMGMILVGLTVVVVESAVTSIYICYAEDPSLINRWDAVFFTQISEKLHQRLQHRSLRPRELLRRRTDEETPEAVLT</sequence>
<dbReference type="PANTHER" id="PTHR12385:SF4">
    <property type="entry name" value="PROTEIN PNS1"/>
    <property type="match status" value="1"/>
</dbReference>
<evidence type="ECO:0000256" key="1">
    <source>
        <dbReference type="ARBA" id="ARBA00004141"/>
    </source>
</evidence>
<feature type="transmembrane region" description="Helical" evidence="6">
    <location>
        <begin position="46"/>
        <end position="68"/>
    </location>
</feature>
<feature type="transmembrane region" description="Helical" evidence="6">
    <location>
        <begin position="98"/>
        <end position="117"/>
    </location>
</feature>
<feature type="transmembrane region" description="Helical" evidence="6">
    <location>
        <begin position="419"/>
        <end position="446"/>
    </location>
</feature>
<dbReference type="Pfam" id="PF04515">
    <property type="entry name" value="Choline_transpo"/>
    <property type="match status" value="1"/>
</dbReference>
<evidence type="ECO:0000256" key="5">
    <source>
        <dbReference type="ARBA" id="ARBA00023136"/>
    </source>
</evidence>
<keyword evidence="5 6" id="KW-0472">Membrane</keyword>
<feature type="transmembrane region" description="Helical" evidence="6">
    <location>
        <begin position="129"/>
        <end position="148"/>
    </location>
</feature>
<protein>
    <recommendedName>
        <fullName evidence="6">Choline transporter-like protein</fullName>
    </recommendedName>
</protein>
<evidence type="ECO:0000256" key="6">
    <source>
        <dbReference type="RuleBase" id="RU368066"/>
    </source>
</evidence>
<comment type="function">
    <text evidence="6">Choline transporter.</text>
</comment>
<evidence type="ECO:0000313" key="7">
    <source>
        <dbReference type="EMBL" id="KAK4430185.1"/>
    </source>
</evidence>
<reference evidence="7" key="1">
    <citation type="submission" date="2020-06" db="EMBL/GenBank/DDBJ databases">
        <authorList>
            <person name="Li T."/>
            <person name="Hu X."/>
            <person name="Zhang T."/>
            <person name="Song X."/>
            <person name="Zhang H."/>
            <person name="Dai N."/>
            <person name="Sheng W."/>
            <person name="Hou X."/>
            <person name="Wei L."/>
        </authorList>
    </citation>
    <scope>NUCLEOTIDE SEQUENCE</scope>
    <source>
        <strain evidence="7">3651</strain>
        <tissue evidence="7">Leaf</tissue>
    </source>
</reference>
<comment type="caution">
    <text evidence="7">The sequence shown here is derived from an EMBL/GenBank/DDBJ whole genome shotgun (WGS) entry which is preliminary data.</text>
</comment>
<evidence type="ECO:0000256" key="2">
    <source>
        <dbReference type="ARBA" id="ARBA00007168"/>
    </source>
</evidence>
<name>A0AAE1YH99_9LAMI</name>
<gene>
    <name evidence="7" type="ORF">Salat_1319200</name>
</gene>
<feature type="transmembrane region" description="Helical" evidence="6">
    <location>
        <begin position="201"/>
        <end position="225"/>
    </location>
</feature>
<organism evidence="7 8">
    <name type="scientific">Sesamum alatum</name>
    <dbReference type="NCBI Taxonomy" id="300844"/>
    <lineage>
        <taxon>Eukaryota</taxon>
        <taxon>Viridiplantae</taxon>
        <taxon>Streptophyta</taxon>
        <taxon>Embryophyta</taxon>
        <taxon>Tracheophyta</taxon>
        <taxon>Spermatophyta</taxon>
        <taxon>Magnoliopsida</taxon>
        <taxon>eudicotyledons</taxon>
        <taxon>Gunneridae</taxon>
        <taxon>Pentapetalae</taxon>
        <taxon>asterids</taxon>
        <taxon>lamiids</taxon>
        <taxon>Lamiales</taxon>
        <taxon>Pedaliaceae</taxon>
        <taxon>Sesamum</taxon>
    </lineage>
</organism>
<comment type="similarity">
    <text evidence="2 6">Belongs to the CTL (choline transporter-like) family.</text>
</comment>
<reference evidence="7" key="2">
    <citation type="journal article" date="2024" name="Plant">
        <title>Genomic evolution and insights into agronomic trait innovations of Sesamum species.</title>
        <authorList>
            <person name="Miao H."/>
            <person name="Wang L."/>
            <person name="Qu L."/>
            <person name="Liu H."/>
            <person name="Sun Y."/>
            <person name="Le M."/>
            <person name="Wang Q."/>
            <person name="Wei S."/>
            <person name="Zheng Y."/>
            <person name="Lin W."/>
            <person name="Duan Y."/>
            <person name="Cao H."/>
            <person name="Xiong S."/>
            <person name="Wang X."/>
            <person name="Wei L."/>
            <person name="Li C."/>
            <person name="Ma Q."/>
            <person name="Ju M."/>
            <person name="Zhao R."/>
            <person name="Li G."/>
            <person name="Mu C."/>
            <person name="Tian Q."/>
            <person name="Mei H."/>
            <person name="Zhang T."/>
            <person name="Gao T."/>
            <person name="Zhang H."/>
        </authorList>
    </citation>
    <scope>NUCLEOTIDE SEQUENCE</scope>
    <source>
        <strain evidence="7">3651</strain>
    </source>
</reference>
<evidence type="ECO:0000256" key="3">
    <source>
        <dbReference type="ARBA" id="ARBA00022692"/>
    </source>
</evidence>
<keyword evidence="4 6" id="KW-1133">Transmembrane helix</keyword>
<dbReference type="GO" id="GO:0005886">
    <property type="term" value="C:plasma membrane"/>
    <property type="evidence" value="ECO:0007669"/>
    <property type="project" value="UniProtKB-SubCell"/>
</dbReference>
<evidence type="ECO:0000256" key="4">
    <source>
        <dbReference type="ARBA" id="ARBA00022989"/>
    </source>
</evidence>
<evidence type="ECO:0000313" key="8">
    <source>
        <dbReference type="Proteomes" id="UP001293254"/>
    </source>
</evidence>
<feature type="transmembrane region" description="Helical" evidence="6">
    <location>
        <begin position="155"/>
        <end position="172"/>
    </location>
</feature>
<dbReference type="PANTHER" id="PTHR12385">
    <property type="entry name" value="CHOLINE TRANSPORTER-LIKE (SLC FAMILY 44)"/>
    <property type="match status" value="1"/>
</dbReference>
<feature type="transmembrane region" description="Helical" evidence="6">
    <location>
        <begin position="232"/>
        <end position="265"/>
    </location>
</feature>
<dbReference type="AlphaFoldDB" id="A0AAE1YH99"/>
<feature type="transmembrane region" description="Helical" evidence="6">
    <location>
        <begin position="285"/>
        <end position="307"/>
    </location>
</feature>
<dbReference type="GO" id="GO:0022857">
    <property type="term" value="F:transmembrane transporter activity"/>
    <property type="evidence" value="ECO:0007669"/>
    <property type="project" value="UniProtKB-UniRule"/>
</dbReference>
<dbReference type="Proteomes" id="UP001293254">
    <property type="component" value="Unassembled WGS sequence"/>
</dbReference>
<proteinExistence type="inferred from homology"/>
<feature type="transmembrane region" description="Helical" evidence="6">
    <location>
        <begin position="384"/>
        <end position="407"/>
    </location>
</feature>
<keyword evidence="8" id="KW-1185">Reference proteome</keyword>
<accession>A0AAE1YH99</accession>
<dbReference type="InterPro" id="IPR007603">
    <property type="entry name" value="Choline_transptr-like"/>
</dbReference>
<keyword evidence="3 6" id="KW-0812">Transmembrane</keyword>
<dbReference type="EMBL" id="JACGWO010000004">
    <property type="protein sequence ID" value="KAK4430185.1"/>
    <property type="molecule type" value="Genomic_DNA"/>
</dbReference>